<keyword evidence="17" id="KW-1185">Reference proteome</keyword>
<dbReference type="EC" id="1.13.11.18" evidence="13"/>
<keyword evidence="10" id="KW-0496">Mitochondrion</keyword>
<dbReference type="CDD" id="cd07724">
    <property type="entry name" value="POD-like_MBL-fold"/>
    <property type="match status" value="1"/>
</dbReference>
<evidence type="ECO:0000256" key="13">
    <source>
        <dbReference type="ARBA" id="ARBA00066686"/>
    </source>
</evidence>
<evidence type="ECO:0000256" key="5">
    <source>
        <dbReference type="ARBA" id="ARBA00022946"/>
    </source>
</evidence>
<dbReference type="GO" id="GO:0006749">
    <property type="term" value="P:glutathione metabolic process"/>
    <property type="evidence" value="ECO:0007669"/>
    <property type="project" value="InterPro"/>
</dbReference>
<proteinExistence type="inferred from homology"/>
<evidence type="ECO:0000256" key="9">
    <source>
        <dbReference type="ARBA" id="ARBA00023004"/>
    </source>
</evidence>
<dbReference type="Gene3D" id="3.60.15.10">
    <property type="entry name" value="Ribonuclease Z/Hydroxyacylglutathione hydrolase-like"/>
    <property type="match status" value="1"/>
</dbReference>
<comment type="cofactor">
    <cofactor evidence="1">
        <name>Fe(2+)</name>
        <dbReference type="ChEBI" id="CHEBI:29033"/>
    </cofactor>
</comment>
<dbReference type="GO" id="GO:0046872">
    <property type="term" value="F:metal ion binding"/>
    <property type="evidence" value="ECO:0007669"/>
    <property type="project" value="UniProtKB-KW"/>
</dbReference>
<organism evidence="17 18">
    <name type="scientific">Mesorhabditis belari</name>
    <dbReference type="NCBI Taxonomy" id="2138241"/>
    <lineage>
        <taxon>Eukaryota</taxon>
        <taxon>Metazoa</taxon>
        <taxon>Ecdysozoa</taxon>
        <taxon>Nematoda</taxon>
        <taxon>Chromadorea</taxon>
        <taxon>Rhabditida</taxon>
        <taxon>Rhabditina</taxon>
        <taxon>Rhabditomorpha</taxon>
        <taxon>Rhabditoidea</taxon>
        <taxon>Rhabditidae</taxon>
        <taxon>Mesorhabditinae</taxon>
        <taxon>Mesorhabditis</taxon>
    </lineage>
</organism>
<dbReference type="FunFam" id="3.60.15.10:FF:000013">
    <property type="entry name" value="Persulfide dioxygenase ETHE1, mitochondrial"/>
    <property type="match status" value="1"/>
</dbReference>
<evidence type="ECO:0000313" key="18">
    <source>
        <dbReference type="WBParaSite" id="MBELARI_LOCUS8201"/>
    </source>
</evidence>
<dbReference type="GO" id="GO:0050313">
    <property type="term" value="F:sulfur dioxygenase activity"/>
    <property type="evidence" value="ECO:0007669"/>
    <property type="project" value="UniProtKB-EC"/>
</dbReference>
<comment type="catalytic activity">
    <reaction evidence="11">
        <text>S-sulfanylglutathione + O2 + H2O = sulfite + glutathione + 2 H(+)</text>
        <dbReference type="Rhea" id="RHEA:12981"/>
        <dbReference type="ChEBI" id="CHEBI:15377"/>
        <dbReference type="ChEBI" id="CHEBI:15378"/>
        <dbReference type="ChEBI" id="CHEBI:15379"/>
        <dbReference type="ChEBI" id="CHEBI:17359"/>
        <dbReference type="ChEBI" id="CHEBI:57925"/>
        <dbReference type="ChEBI" id="CHEBI:58905"/>
        <dbReference type="EC" id="1.13.11.18"/>
    </reaction>
</comment>
<dbReference type="SMART" id="SM00849">
    <property type="entry name" value="Lactamase_B"/>
    <property type="match status" value="1"/>
</dbReference>
<dbReference type="InterPro" id="IPR051682">
    <property type="entry name" value="Mito_Persulfide_Diox"/>
</dbReference>
<keyword evidence="6" id="KW-0223">Dioxygenase</keyword>
<protein>
    <recommendedName>
        <fullName evidence="14">Persulfide dioxygenase ETHE1, mitochondrial</fullName>
        <ecNumber evidence="13">1.13.11.18</ecNumber>
    </recommendedName>
    <alternativeName>
        <fullName evidence="15">Sulfur dioxygenase ETHE1</fullName>
    </alternativeName>
</protein>
<keyword evidence="9" id="KW-0408">Iron</keyword>
<name>A0AAF3FM21_9BILA</name>
<accession>A0AAF3FM21</accession>
<evidence type="ECO:0000256" key="14">
    <source>
        <dbReference type="ARBA" id="ARBA00067300"/>
    </source>
</evidence>
<evidence type="ECO:0000256" key="10">
    <source>
        <dbReference type="ARBA" id="ARBA00023128"/>
    </source>
</evidence>
<evidence type="ECO:0000256" key="6">
    <source>
        <dbReference type="ARBA" id="ARBA00022964"/>
    </source>
</evidence>
<dbReference type="InterPro" id="IPR044528">
    <property type="entry name" value="POD-like_MBL-fold"/>
</dbReference>
<dbReference type="PANTHER" id="PTHR43084:SF1">
    <property type="entry name" value="PERSULFIDE DIOXYGENASE ETHE1, MITOCHONDRIAL"/>
    <property type="match status" value="1"/>
</dbReference>
<dbReference type="SUPFAM" id="SSF56281">
    <property type="entry name" value="Metallo-hydrolase/oxidoreductase"/>
    <property type="match status" value="1"/>
</dbReference>
<reference evidence="18" key="1">
    <citation type="submission" date="2024-02" db="UniProtKB">
        <authorList>
            <consortium name="WormBaseParasite"/>
        </authorList>
    </citation>
    <scope>IDENTIFICATION</scope>
</reference>
<feature type="domain" description="Metallo-beta-lactamase" evidence="16">
    <location>
        <begin position="24"/>
        <end position="185"/>
    </location>
</feature>
<dbReference type="Pfam" id="PF00753">
    <property type="entry name" value="Lactamase_B"/>
    <property type="match status" value="2"/>
</dbReference>
<keyword evidence="8" id="KW-0560">Oxidoreductase</keyword>
<dbReference type="InterPro" id="IPR036866">
    <property type="entry name" value="RibonucZ/Hydroxyglut_hydro"/>
</dbReference>
<evidence type="ECO:0000256" key="12">
    <source>
        <dbReference type="ARBA" id="ARBA00065219"/>
    </source>
</evidence>
<dbReference type="WBParaSite" id="MBELARI_LOCUS8201">
    <property type="protein sequence ID" value="MBELARI_LOCUS8201"/>
    <property type="gene ID" value="MBELARI_LOCUS8201"/>
</dbReference>
<dbReference type="Proteomes" id="UP000887575">
    <property type="component" value="Unassembled WGS sequence"/>
</dbReference>
<evidence type="ECO:0000256" key="2">
    <source>
        <dbReference type="ARBA" id="ARBA00004173"/>
    </source>
</evidence>
<dbReference type="GO" id="GO:0005739">
    <property type="term" value="C:mitochondrion"/>
    <property type="evidence" value="ECO:0007669"/>
    <property type="project" value="UniProtKB-SubCell"/>
</dbReference>
<evidence type="ECO:0000256" key="11">
    <source>
        <dbReference type="ARBA" id="ARBA00050990"/>
    </source>
</evidence>
<sequence length="240" mass="26869">MAFQEPQTMRGAILFRQLFEKTSSTYTYILGCRETREALIIDPVVETAQRDAKLISELGLRLKYALNTHIHADHITGTAALRKLVSGFESVIAKDGGAKADLHVTHGDIIKFGKEQLEVRATPGHTNSCLTYVDHRNRMAFTGDALLIRACGRTDFQQGDSRKLYKSVTTQIFSLPDDYSLFIGHNYDGIGETTVAEEKQWNPRLTKSEEEFVEIMKNLNLSPPKQIDRAVPANLVDGDI</sequence>
<dbReference type="InterPro" id="IPR001279">
    <property type="entry name" value="Metallo-B-lactamas"/>
</dbReference>
<evidence type="ECO:0000256" key="4">
    <source>
        <dbReference type="ARBA" id="ARBA00022723"/>
    </source>
</evidence>
<evidence type="ECO:0000259" key="16">
    <source>
        <dbReference type="SMART" id="SM00849"/>
    </source>
</evidence>
<evidence type="ECO:0000256" key="1">
    <source>
        <dbReference type="ARBA" id="ARBA00001954"/>
    </source>
</evidence>
<comment type="subunit">
    <text evidence="12">Homodimer. Monomer. Interacts with TST. May interact with RELA.</text>
</comment>
<keyword evidence="4" id="KW-0479">Metal-binding</keyword>
<evidence type="ECO:0000256" key="8">
    <source>
        <dbReference type="ARBA" id="ARBA00023002"/>
    </source>
</evidence>
<evidence type="ECO:0000256" key="15">
    <source>
        <dbReference type="ARBA" id="ARBA00077964"/>
    </source>
</evidence>
<dbReference type="AlphaFoldDB" id="A0AAF3FM21"/>
<dbReference type="GO" id="GO:0070813">
    <property type="term" value="P:hydrogen sulfide metabolic process"/>
    <property type="evidence" value="ECO:0007669"/>
    <property type="project" value="TreeGrafter"/>
</dbReference>
<keyword evidence="7" id="KW-0007">Acetylation</keyword>
<comment type="subcellular location">
    <subcellularLocation>
        <location evidence="2">Mitochondrion</location>
    </subcellularLocation>
</comment>
<comment type="similarity">
    <text evidence="3">Belongs to the metallo-beta-lactamase superfamily. Glyoxalase II family.</text>
</comment>
<evidence type="ECO:0000256" key="3">
    <source>
        <dbReference type="ARBA" id="ARBA00006759"/>
    </source>
</evidence>
<evidence type="ECO:0000313" key="17">
    <source>
        <dbReference type="Proteomes" id="UP000887575"/>
    </source>
</evidence>
<dbReference type="PANTHER" id="PTHR43084">
    <property type="entry name" value="PERSULFIDE DIOXYGENASE ETHE1"/>
    <property type="match status" value="1"/>
</dbReference>
<evidence type="ECO:0000256" key="7">
    <source>
        <dbReference type="ARBA" id="ARBA00022990"/>
    </source>
</evidence>
<keyword evidence="5" id="KW-0809">Transit peptide</keyword>